<dbReference type="EMBL" id="CAJNNV010031847">
    <property type="protein sequence ID" value="CAE8638033.1"/>
    <property type="molecule type" value="Genomic_DNA"/>
</dbReference>
<organism evidence="2 3">
    <name type="scientific">Polarella glacialis</name>
    <name type="common">Dinoflagellate</name>
    <dbReference type="NCBI Taxonomy" id="89957"/>
    <lineage>
        <taxon>Eukaryota</taxon>
        <taxon>Sar</taxon>
        <taxon>Alveolata</taxon>
        <taxon>Dinophyceae</taxon>
        <taxon>Suessiales</taxon>
        <taxon>Suessiaceae</taxon>
        <taxon>Polarella</taxon>
    </lineage>
</organism>
<accession>A0A813HJW1</accession>
<feature type="region of interest" description="Disordered" evidence="1">
    <location>
        <begin position="346"/>
        <end position="400"/>
    </location>
</feature>
<feature type="compositionally biased region" description="Acidic residues" evidence="1">
    <location>
        <begin position="346"/>
        <end position="367"/>
    </location>
</feature>
<protein>
    <submittedName>
        <fullName evidence="2">Uncharacterized protein</fullName>
    </submittedName>
</protein>
<dbReference type="Proteomes" id="UP000654075">
    <property type="component" value="Unassembled WGS sequence"/>
</dbReference>
<name>A0A813HJW1_POLGL</name>
<gene>
    <name evidence="2" type="ORF">PGLA1383_LOCUS53327</name>
</gene>
<proteinExistence type="predicted"/>
<reference evidence="2" key="1">
    <citation type="submission" date="2021-02" db="EMBL/GenBank/DDBJ databases">
        <authorList>
            <person name="Dougan E. K."/>
            <person name="Rhodes N."/>
            <person name="Thang M."/>
            <person name="Chan C."/>
        </authorList>
    </citation>
    <scope>NUCLEOTIDE SEQUENCE</scope>
</reference>
<evidence type="ECO:0000256" key="1">
    <source>
        <dbReference type="SAM" id="MobiDB-lite"/>
    </source>
</evidence>
<dbReference type="OrthoDB" id="419801at2759"/>
<evidence type="ECO:0000313" key="2">
    <source>
        <dbReference type="EMBL" id="CAE8638033.1"/>
    </source>
</evidence>
<evidence type="ECO:0000313" key="3">
    <source>
        <dbReference type="Proteomes" id="UP000654075"/>
    </source>
</evidence>
<keyword evidence="3" id="KW-1185">Reference proteome</keyword>
<feature type="compositionally biased region" description="Basic and acidic residues" evidence="1">
    <location>
        <begin position="368"/>
        <end position="382"/>
    </location>
</feature>
<dbReference type="AlphaFoldDB" id="A0A813HJW1"/>
<comment type="caution">
    <text evidence="2">The sequence shown here is derived from an EMBL/GenBank/DDBJ whole genome shotgun (WGS) entry which is preliminary data.</text>
</comment>
<feature type="non-terminal residue" evidence="2">
    <location>
        <position position="1"/>
    </location>
</feature>
<sequence length="443" mass="50347">MALVSAGYLKIWVVEPFRRQQAEHQQEMMKKMQSMQKGTDAGVAPMPPGGSVHDGWPEPAPYDKVGMERYRKAFLAENQLWLQVQFSEMKDRSTLGRNRGELLDSLSGLLGEVAPQNYAAPDQVGVERDTFAFGAAPPMDLARAATEVQSETYKNSIVHQIVSMWRARARFMLHLDETSAGVKLDNWNRLDACEICGKGRAEGKALVVSSIYTSVHLASLYREQRDMSPLWNTELWKHFYKTFTPTCTLCEACAKYYHARNNNIPVNEKRFQRLQVKKKSAWELTRRSEYPLVPLDPDIVEVLNLWLAWTRCFVNNEAPVNFLPRFGIDGRTGAEIRRLAIMSQAEDDGDSLPSLSDDEEPDVDKEEEETKKKSTVRTKDPLQIDLDAEDIRRKPALRGPPSLSWMETSVMRAWLGRARQSLQAPQGTMWAYPITTPPDSPRA</sequence>